<dbReference type="CDD" id="cd06170">
    <property type="entry name" value="LuxR_C_like"/>
    <property type="match status" value="1"/>
</dbReference>
<keyword evidence="2" id="KW-0067">ATP-binding</keyword>
<dbReference type="SUPFAM" id="SSF46894">
    <property type="entry name" value="C-terminal effector domain of the bipartite response regulators"/>
    <property type="match status" value="1"/>
</dbReference>
<dbReference type="RefSeq" id="WP_182545471.1">
    <property type="nucleotide sequence ID" value="NZ_JACGWZ010000005.1"/>
</dbReference>
<sequence>MPRKRTVVIGRDEQLELLDGAVSDTGDTGSLIMVRGPGGSGKSALLDAAEKRWSKWGVRTFSIAAVAAPRMFDVLFDAVRLRIDEQQDVPWPPGMLEAVAACTQLRPRDRKGAEHNLLPFGYELTRALAHLAHRERIVVLIEDVDRLDRKSALALSLLVLGVRAAGIVVITTGSTHHGVLEQFVRSADVTMDLPPLRNADIVALLSRWAGMSAPVDPTVTNALLAGLGPLFGNPGTVRSTLRALRDEGRLVLVDEHVCLRPAGEPVALADDHELLAAVRDCGPGGAAVVWGIAVLGEVAVHDLPMLAVAADTDLRSCGRVLDRLVRQDVVRDQDGVLRIPVPALGVALGRAAVRPPRTVHAAIVRYLLDRIEDGAPVDRAVLAHHSARAESEFGHRGPVDTLIDEADRMVDSDTARAADWYRAAVHRLVGADRRWAGLLPTMLRLQLSAGRQHELADDLSAVASTLLAPDEDGTTSVARSAYPVSGDALLFEVTVWWGAALLHEQRIAELRDSVRVFEAVAVRRGCADEVRRFSAAVSRGESREVFSAFSALITAGTAEPGTTGDLRVHSLGALLSLMSALDGDDNRFQRARAAWEASAPGELTGPEATCLRDAVGVGDYAAVLRLLLGRHYQPHREGALHRYHHVVSAYHSGDWDTALSEARALETGRGPTHTGPTHHLARVIAAEICSARGDFDRAERWLHRVPPLAYGHLASWARCGLLHRKGRTAEAVTVGRRDYERYRDHGTVVGSERLLARLIDYSLRLDDDAGARGLFDELRALDERVRTGSSREMVLITGGALHADVGSLRVGVELARQRGDAYRVACGCAVLGALADDPQPWLHEGYALTKRFGSPVGRGVFTDLMRASGVAPPRSRSPRSVLSTTESTIIDLVSDGYTNRQIAIAMQVSVKTVESRLTRLFDRTDCRSRVELAAARLEGRLVRA</sequence>
<keyword evidence="1" id="KW-0547">Nucleotide-binding</keyword>
<feature type="domain" description="HTH luxR-type" evidence="3">
    <location>
        <begin position="875"/>
        <end position="940"/>
    </location>
</feature>
<dbReference type="EMBL" id="JACGWZ010000005">
    <property type="protein sequence ID" value="MBA8826212.1"/>
    <property type="molecule type" value="Genomic_DNA"/>
</dbReference>
<keyword evidence="5" id="KW-1185">Reference proteome</keyword>
<organism evidence="4 5">
    <name type="scientific">Halosaccharopolyspora lacisalsi</name>
    <dbReference type="NCBI Taxonomy" id="1000566"/>
    <lineage>
        <taxon>Bacteria</taxon>
        <taxon>Bacillati</taxon>
        <taxon>Actinomycetota</taxon>
        <taxon>Actinomycetes</taxon>
        <taxon>Pseudonocardiales</taxon>
        <taxon>Pseudonocardiaceae</taxon>
        <taxon>Halosaccharopolyspora</taxon>
    </lineage>
</organism>
<comment type="caution">
    <text evidence="4">The sequence shown here is derived from an EMBL/GenBank/DDBJ whole genome shotgun (WGS) entry which is preliminary data.</text>
</comment>
<evidence type="ECO:0000313" key="5">
    <source>
        <dbReference type="Proteomes" id="UP000569329"/>
    </source>
</evidence>
<evidence type="ECO:0000256" key="2">
    <source>
        <dbReference type="ARBA" id="ARBA00022840"/>
    </source>
</evidence>
<dbReference type="Gene3D" id="1.25.40.10">
    <property type="entry name" value="Tetratricopeptide repeat domain"/>
    <property type="match status" value="1"/>
</dbReference>
<evidence type="ECO:0000256" key="1">
    <source>
        <dbReference type="ARBA" id="ARBA00022741"/>
    </source>
</evidence>
<dbReference type="PROSITE" id="PS50043">
    <property type="entry name" value="HTH_LUXR_2"/>
    <property type="match status" value="1"/>
</dbReference>
<dbReference type="InterPro" id="IPR036388">
    <property type="entry name" value="WH-like_DNA-bd_sf"/>
</dbReference>
<dbReference type="AlphaFoldDB" id="A0A839DW72"/>
<dbReference type="SUPFAM" id="SSF52540">
    <property type="entry name" value="P-loop containing nucleoside triphosphate hydrolases"/>
    <property type="match status" value="1"/>
</dbReference>
<dbReference type="GO" id="GO:0005737">
    <property type="term" value="C:cytoplasm"/>
    <property type="evidence" value="ECO:0007669"/>
    <property type="project" value="TreeGrafter"/>
</dbReference>
<gene>
    <name evidence="4" type="ORF">FHX42_003588</name>
</gene>
<evidence type="ECO:0000259" key="3">
    <source>
        <dbReference type="PROSITE" id="PS50043"/>
    </source>
</evidence>
<dbReference type="GO" id="GO:0006355">
    <property type="term" value="P:regulation of DNA-templated transcription"/>
    <property type="evidence" value="ECO:0007669"/>
    <property type="project" value="InterPro"/>
</dbReference>
<dbReference type="GO" id="GO:0005524">
    <property type="term" value="F:ATP binding"/>
    <property type="evidence" value="ECO:0007669"/>
    <property type="project" value="UniProtKB-KW"/>
</dbReference>
<dbReference type="PANTHER" id="PTHR16305">
    <property type="entry name" value="TESTICULAR SOLUBLE ADENYLYL CYCLASE"/>
    <property type="match status" value="1"/>
</dbReference>
<name>A0A839DW72_9PSEU</name>
<dbReference type="GO" id="GO:0004016">
    <property type="term" value="F:adenylate cyclase activity"/>
    <property type="evidence" value="ECO:0007669"/>
    <property type="project" value="TreeGrafter"/>
</dbReference>
<dbReference type="GO" id="GO:0003677">
    <property type="term" value="F:DNA binding"/>
    <property type="evidence" value="ECO:0007669"/>
    <property type="project" value="UniProtKB-KW"/>
</dbReference>
<dbReference type="Pfam" id="PF00196">
    <property type="entry name" value="GerE"/>
    <property type="match status" value="1"/>
</dbReference>
<dbReference type="InterPro" id="IPR016032">
    <property type="entry name" value="Sig_transdc_resp-reg_C-effctor"/>
</dbReference>
<reference evidence="4 5" key="1">
    <citation type="submission" date="2020-07" db="EMBL/GenBank/DDBJ databases">
        <title>Sequencing the genomes of 1000 actinobacteria strains.</title>
        <authorList>
            <person name="Klenk H.-P."/>
        </authorList>
    </citation>
    <scope>NUCLEOTIDE SEQUENCE [LARGE SCALE GENOMIC DNA]</scope>
    <source>
        <strain evidence="4 5">DSM 45975</strain>
    </source>
</reference>
<proteinExistence type="predicted"/>
<dbReference type="Proteomes" id="UP000569329">
    <property type="component" value="Unassembled WGS sequence"/>
</dbReference>
<dbReference type="Pfam" id="PF13191">
    <property type="entry name" value="AAA_16"/>
    <property type="match status" value="1"/>
</dbReference>
<dbReference type="InterPro" id="IPR041664">
    <property type="entry name" value="AAA_16"/>
</dbReference>
<dbReference type="PANTHER" id="PTHR16305:SF35">
    <property type="entry name" value="TRANSCRIPTIONAL ACTIVATOR DOMAIN"/>
    <property type="match status" value="1"/>
</dbReference>
<accession>A0A839DW72</accession>
<evidence type="ECO:0000313" key="4">
    <source>
        <dbReference type="EMBL" id="MBA8826212.1"/>
    </source>
</evidence>
<dbReference type="SMART" id="SM00421">
    <property type="entry name" value="HTH_LUXR"/>
    <property type="match status" value="1"/>
</dbReference>
<dbReference type="Gene3D" id="3.40.50.300">
    <property type="entry name" value="P-loop containing nucleotide triphosphate hydrolases"/>
    <property type="match status" value="1"/>
</dbReference>
<dbReference type="InterPro" id="IPR011990">
    <property type="entry name" value="TPR-like_helical_dom_sf"/>
</dbReference>
<keyword evidence="4" id="KW-0238">DNA-binding</keyword>
<dbReference type="InterPro" id="IPR000792">
    <property type="entry name" value="Tscrpt_reg_LuxR_C"/>
</dbReference>
<dbReference type="Gene3D" id="1.10.10.10">
    <property type="entry name" value="Winged helix-like DNA-binding domain superfamily/Winged helix DNA-binding domain"/>
    <property type="match status" value="1"/>
</dbReference>
<dbReference type="InterPro" id="IPR027417">
    <property type="entry name" value="P-loop_NTPase"/>
</dbReference>
<protein>
    <submittedName>
        <fullName evidence="4">DNA-binding CsgD family transcriptional regulator</fullName>
    </submittedName>
</protein>
<dbReference type="PROSITE" id="PS00622">
    <property type="entry name" value="HTH_LUXR_1"/>
    <property type="match status" value="1"/>
</dbReference>
<dbReference type="PRINTS" id="PR00038">
    <property type="entry name" value="HTHLUXR"/>
</dbReference>